<evidence type="ECO:0000259" key="2">
    <source>
        <dbReference type="PROSITE" id="PS51212"/>
    </source>
</evidence>
<dbReference type="InterPro" id="IPR018535">
    <property type="entry name" value="DUF1996"/>
</dbReference>
<dbReference type="PANTHER" id="PTHR43662:SF3">
    <property type="entry name" value="DOMAIN PROTEIN, PUTATIVE (AFU_ORTHOLOGUE AFUA_6G11970)-RELATED"/>
    <property type="match status" value="1"/>
</dbReference>
<dbReference type="Proteomes" id="UP000620104">
    <property type="component" value="Unassembled WGS sequence"/>
</dbReference>
<feature type="domain" description="WSC" evidence="2">
    <location>
        <begin position="318"/>
        <end position="416"/>
    </location>
</feature>
<proteinExistence type="predicted"/>
<sequence>MADEDRSAATLLDYETWRPQYYLFIHEHQQPFLLFPWPQRFQYFRRAFSERLAHAIRYASHSLTHPPFDVSDLPGNPNAKAPETPLSYVTFQCQKTFTDLYYGPDWNFDTPCDTGVKTELKFPSCWDGVNLYKSDQSHMTYPSNPPNAGRCPQSHPVRLPMILLEYTWKIPPIGKGQAIRGHLTWSNGDTTGYGTHADFTNGWDIDVLRRALNDPRCVNVGHSMPFTQCGAFAGLFDATKAKTCKPSRGLLVEPTGNADEVPIRKLPGCNPLWASGPKPTCDSPEPPLDVSALKGDDGPLIADREDQYQPNAAPIGSAWAKAGCYEDSQKFPTMIGTNPPYYDDKNLTMSQCTTMCSKSNKKVAATMKRGGIWLCQCADSVAKTALVAPNSCILPCPGDTNQVCGNTYGFSVWATSMPVPGGAGCYRPPTDPNSPSLIKASIYSFTSMGMNRDVCISGCTDHGAKWAGVLNGNTCHCGNDYSVGSGSYVPEVACSRPCSGDNTQTCGGLTSLQVLPIAVERNAGSSAIYPPGRQGCFAEKTGAKALQGNSFWHPSWMTPQFCQNGCNEMGYSLSGVENGNTCFCSDTFTGGQWLPNSQCNKPCTGNTSLTCGSLTAIEIYNTSAATRSFEDAEKEHTADYIGCWVDNPAGSVMNAYTYSSATMTPAICKQSCASFKYSLAGLENGQKCFCGNTMPTSARAPSAYCNVKCGGSQERCGGGFNIDLYNASSTVAGTPPPGTPSGWRGCYSDAAAVKIMNEYSFSSGAMTNNMCRTGCASLNYTFAGNEMGNRCYCSKTIPTAQILPPLSCSTACPGNSSQICGGDYKLSLFDVSDVDVAPSPPGWKACYVADLNGVKGLNGYKYQSVAMTSQTCRAACKGQGFALSGTYNGDQCFCGNNWAGGGILPEVLCSTKCAGNSSEYCGSSVAMDVSITAGYQTAESTGAEAGFQGCFSDPATLQQIYFVSSLNSQNLCAENCAMKGYNLSGVTQGDKCMCSFTVPKNLVPASTCNVACAGVPGTTCGSASAVAVYQTAPQVAYLKSVDKLWNSTTGPLGYLGCYAEGWNGALNLPSYQSYTSQMTTETCLQLAQAQGFKYAGTENGGSCYAANEVNWKNGGAYKRLDSDCSSKCLGSTQMCGGGGKMSLYDVEKSEVVYATPAGVTGYKGCYAPGTMMTAPQYKTNTGTMSGTACRTACSKMDLAWAGLTGNNCFCSRDKIFGAIQPIGACSWKCAGNATEFCGAGSNYLSIYNSSRSSSDLVIRDDTRKFTDSAFASIYSEADDYYSPSLRAAGDSVSAETAFDRQMQPVAEGHLPHDFHEPLTETVAQEPGTIDLDNTRSGHKNHIMGGGSRAKRMGRMQRRHG</sequence>
<name>A0A8H3TY08_9TREE</name>
<feature type="domain" description="WSC" evidence="2">
    <location>
        <begin position="944"/>
        <end position="1032"/>
    </location>
</feature>
<feature type="domain" description="WSC" evidence="2">
    <location>
        <begin position="1159"/>
        <end position="1250"/>
    </location>
</feature>
<protein>
    <recommendedName>
        <fullName evidence="2">WSC domain-containing protein</fullName>
    </recommendedName>
</protein>
<keyword evidence="4" id="KW-1185">Reference proteome</keyword>
<dbReference type="InterPro" id="IPR002889">
    <property type="entry name" value="WSC_carb-bd"/>
</dbReference>
<dbReference type="OrthoDB" id="5985073at2759"/>
<dbReference type="Pfam" id="PF09362">
    <property type="entry name" value="DUF1996"/>
    <property type="match status" value="1"/>
</dbReference>
<evidence type="ECO:0000313" key="3">
    <source>
        <dbReference type="EMBL" id="GHJ88920.1"/>
    </source>
</evidence>
<dbReference type="PROSITE" id="PS51212">
    <property type="entry name" value="WSC"/>
    <property type="match status" value="9"/>
</dbReference>
<feature type="domain" description="WSC" evidence="2">
    <location>
        <begin position="530"/>
        <end position="623"/>
    </location>
</feature>
<feature type="domain" description="WSC" evidence="2">
    <location>
        <begin position="1051"/>
        <end position="1147"/>
    </location>
</feature>
<evidence type="ECO:0000313" key="4">
    <source>
        <dbReference type="Proteomes" id="UP000620104"/>
    </source>
</evidence>
<organism evidence="3 4">
    <name type="scientific">Naganishia liquefaciens</name>
    <dbReference type="NCBI Taxonomy" id="104408"/>
    <lineage>
        <taxon>Eukaryota</taxon>
        <taxon>Fungi</taxon>
        <taxon>Dikarya</taxon>
        <taxon>Basidiomycota</taxon>
        <taxon>Agaricomycotina</taxon>
        <taxon>Tremellomycetes</taxon>
        <taxon>Filobasidiales</taxon>
        <taxon>Filobasidiaceae</taxon>
        <taxon>Naganishia</taxon>
    </lineage>
</organism>
<dbReference type="EMBL" id="BLZA01000032">
    <property type="protein sequence ID" value="GHJ88920.1"/>
    <property type="molecule type" value="Genomic_DNA"/>
</dbReference>
<feature type="domain" description="WSC" evidence="2">
    <location>
        <begin position="419"/>
        <end position="518"/>
    </location>
</feature>
<dbReference type="SMART" id="SM00321">
    <property type="entry name" value="WSC"/>
    <property type="match status" value="8"/>
</dbReference>
<gene>
    <name evidence="3" type="ORF">NliqN6_5322</name>
</gene>
<accession>A0A8H3TY08</accession>
<feature type="region of interest" description="Disordered" evidence="1">
    <location>
        <begin position="1326"/>
        <end position="1360"/>
    </location>
</feature>
<feature type="domain" description="WSC" evidence="2">
    <location>
        <begin position="740"/>
        <end position="832"/>
    </location>
</feature>
<dbReference type="PANTHER" id="PTHR43662">
    <property type="match status" value="1"/>
</dbReference>
<feature type="domain" description="WSC" evidence="2">
    <location>
        <begin position="840"/>
        <end position="933"/>
    </location>
</feature>
<evidence type="ECO:0000256" key="1">
    <source>
        <dbReference type="SAM" id="MobiDB-lite"/>
    </source>
</evidence>
<comment type="caution">
    <text evidence="3">The sequence shown here is derived from an EMBL/GenBank/DDBJ whole genome shotgun (WGS) entry which is preliminary data.</text>
</comment>
<feature type="compositionally biased region" description="Basic residues" evidence="1">
    <location>
        <begin position="1348"/>
        <end position="1360"/>
    </location>
</feature>
<reference evidence="3" key="1">
    <citation type="submission" date="2020-07" db="EMBL/GenBank/DDBJ databases">
        <title>Draft Genome Sequence of a Deep-Sea Yeast, Naganishia (Cryptococcus) liquefaciens strain N6.</title>
        <authorList>
            <person name="Han Y.W."/>
            <person name="Kajitani R."/>
            <person name="Morimoto H."/>
            <person name="Parhat M."/>
            <person name="Tsubouchi H."/>
            <person name="Bakenova O."/>
            <person name="Ogata M."/>
            <person name="Argunhan B."/>
            <person name="Aoki R."/>
            <person name="Kajiwara S."/>
            <person name="Itoh T."/>
            <person name="Iwasaki H."/>
        </authorList>
    </citation>
    <scope>NUCLEOTIDE SEQUENCE</scope>
    <source>
        <strain evidence="3">N6</strain>
    </source>
</reference>
<feature type="domain" description="WSC" evidence="2">
    <location>
        <begin position="637"/>
        <end position="728"/>
    </location>
</feature>
<dbReference type="Pfam" id="PF01822">
    <property type="entry name" value="WSC"/>
    <property type="match status" value="9"/>
</dbReference>